<dbReference type="Pfam" id="PF00072">
    <property type="entry name" value="Response_reg"/>
    <property type="match status" value="1"/>
</dbReference>
<sequence>MPVQALLPGESFQPFSRRGVDRNTDDNPVNLKLVSPILDRLRHIRLVTMHAPEKLGIEFALAHQPDLIMLDINLPGMEGYQAVQVFQSHLQLRHVPVIAVSANAMHRDIERGMAAGFADYLTKPLDIGRFLASVDAHLPDTIENRAMTGKHEEPRRRALSTSGLIKEVI</sequence>
<dbReference type="GO" id="GO:0000160">
    <property type="term" value="P:phosphorelay signal transduction system"/>
    <property type="evidence" value="ECO:0007669"/>
    <property type="project" value="InterPro"/>
</dbReference>
<evidence type="ECO:0000313" key="5">
    <source>
        <dbReference type="EMBL" id="TBU71595.1"/>
    </source>
</evidence>
<evidence type="ECO:0000259" key="4">
    <source>
        <dbReference type="PROSITE" id="PS50110"/>
    </source>
</evidence>
<organism evidence="5 6">
    <name type="scientific">Phytopseudomonas daroniae</name>
    <dbReference type="NCBI Taxonomy" id="2487519"/>
    <lineage>
        <taxon>Bacteria</taxon>
        <taxon>Pseudomonadati</taxon>
        <taxon>Pseudomonadota</taxon>
        <taxon>Gammaproteobacteria</taxon>
        <taxon>Pseudomonadales</taxon>
        <taxon>Pseudomonadaceae</taxon>
        <taxon>Phytopseudomonas</taxon>
    </lineage>
</organism>
<dbReference type="InterPro" id="IPR011006">
    <property type="entry name" value="CheY-like_superfamily"/>
</dbReference>
<keyword evidence="1 2" id="KW-0597">Phosphoprotein</keyword>
<accession>A0A4Q9QF53</accession>
<dbReference type="PANTHER" id="PTHR44591">
    <property type="entry name" value="STRESS RESPONSE REGULATOR PROTEIN 1"/>
    <property type="match status" value="1"/>
</dbReference>
<dbReference type="PANTHER" id="PTHR44591:SF23">
    <property type="entry name" value="CHEY SUBFAMILY"/>
    <property type="match status" value="1"/>
</dbReference>
<keyword evidence="6" id="KW-1185">Reference proteome</keyword>
<feature type="region of interest" description="Disordered" evidence="3">
    <location>
        <begin position="148"/>
        <end position="169"/>
    </location>
</feature>
<dbReference type="SUPFAM" id="SSF52172">
    <property type="entry name" value="CheY-like"/>
    <property type="match status" value="1"/>
</dbReference>
<feature type="domain" description="Response regulatory" evidence="4">
    <location>
        <begin position="20"/>
        <end position="138"/>
    </location>
</feature>
<dbReference type="InterPro" id="IPR001789">
    <property type="entry name" value="Sig_transdc_resp-reg_receiver"/>
</dbReference>
<dbReference type="InterPro" id="IPR050595">
    <property type="entry name" value="Bact_response_regulator"/>
</dbReference>
<protein>
    <recommendedName>
        <fullName evidence="4">Response regulatory domain-containing protein</fullName>
    </recommendedName>
</protein>
<evidence type="ECO:0000256" key="1">
    <source>
        <dbReference type="ARBA" id="ARBA00022553"/>
    </source>
</evidence>
<dbReference type="Proteomes" id="UP000292302">
    <property type="component" value="Unassembled WGS sequence"/>
</dbReference>
<dbReference type="EMBL" id="QJUI01000034">
    <property type="protein sequence ID" value="TBU71595.1"/>
    <property type="molecule type" value="Genomic_DNA"/>
</dbReference>
<dbReference type="OrthoDB" id="9800897at2"/>
<gene>
    <name evidence="5" type="ORF">DNK06_23860</name>
</gene>
<dbReference type="Gene3D" id="3.40.50.2300">
    <property type="match status" value="1"/>
</dbReference>
<feature type="modified residue" description="4-aspartylphosphate" evidence="2">
    <location>
        <position position="71"/>
    </location>
</feature>
<dbReference type="AlphaFoldDB" id="A0A4Q9QF53"/>
<evidence type="ECO:0000256" key="3">
    <source>
        <dbReference type="SAM" id="MobiDB-lite"/>
    </source>
</evidence>
<evidence type="ECO:0000256" key="2">
    <source>
        <dbReference type="PROSITE-ProRule" id="PRU00169"/>
    </source>
</evidence>
<comment type="caution">
    <text evidence="5">The sequence shown here is derived from an EMBL/GenBank/DDBJ whole genome shotgun (WGS) entry which is preliminary data.</text>
</comment>
<name>A0A4Q9QF53_9GAMM</name>
<dbReference type="SMART" id="SM00448">
    <property type="entry name" value="REC"/>
    <property type="match status" value="1"/>
</dbReference>
<dbReference type="PROSITE" id="PS50110">
    <property type="entry name" value="RESPONSE_REGULATORY"/>
    <property type="match status" value="1"/>
</dbReference>
<evidence type="ECO:0000313" key="6">
    <source>
        <dbReference type="Proteomes" id="UP000292302"/>
    </source>
</evidence>
<reference evidence="5 6" key="1">
    <citation type="submission" date="2018-06" db="EMBL/GenBank/DDBJ databases">
        <title>Three novel Pseudomonas species isolated from symptomatic oak.</title>
        <authorList>
            <person name="Bueno-Gonzalez V."/>
            <person name="Brady C."/>
        </authorList>
    </citation>
    <scope>NUCLEOTIDE SEQUENCE [LARGE SCALE GENOMIC DNA]</scope>
    <source>
        <strain evidence="5 6">P9A</strain>
    </source>
</reference>
<proteinExistence type="predicted"/>